<feature type="compositionally biased region" description="Low complexity" evidence="1">
    <location>
        <begin position="172"/>
        <end position="181"/>
    </location>
</feature>
<keyword evidence="3" id="KW-1185">Reference proteome</keyword>
<feature type="compositionally biased region" description="Basic and acidic residues" evidence="1">
    <location>
        <begin position="93"/>
        <end position="116"/>
    </location>
</feature>
<evidence type="ECO:0000256" key="1">
    <source>
        <dbReference type="SAM" id="MobiDB-lite"/>
    </source>
</evidence>
<protein>
    <submittedName>
        <fullName evidence="2">Uncharacterized protein</fullName>
    </submittedName>
</protein>
<dbReference type="PANTHER" id="PTHR40642:SF1">
    <property type="entry name" value="YALI0F31295P"/>
    <property type="match status" value="1"/>
</dbReference>
<evidence type="ECO:0000313" key="3">
    <source>
        <dbReference type="Proteomes" id="UP001583193"/>
    </source>
</evidence>
<accession>A0ABR3XVH7</accession>
<feature type="compositionally biased region" description="Polar residues" evidence="1">
    <location>
        <begin position="118"/>
        <end position="133"/>
    </location>
</feature>
<dbReference type="PANTHER" id="PTHR40642">
    <property type="entry name" value="YALI0F31295P"/>
    <property type="match status" value="1"/>
</dbReference>
<name>A0ABR3XVH7_9EURO</name>
<feature type="compositionally biased region" description="Polar residues" evidence="1">
    <location>
        <begin position="1"/>
        <end position="13"/>
    </location>
</feature>
<feature type="region of interest" description="Disordered" evidence="1">
    <location>
        <begin position="172"/>
        <end position="191"/>
    </location>
</feature>
<dbReference type="InterPro" id="IPR024526">
    <property type="entry name" value="DUF3807"/>
</dbReference>
<comment type="caution">
    <text evidence="2">The sequence shown here is derived from an EMBL/GenBank/DDBJ whole genome shotgun (WGS) entry which is preliminary data.</text>
</comment>
<dbReference type="Pfam" id="PF12720">
    <property type="entry name" value="DUF3807"/>
    <property type="match status" value="1"/>
</dbReference>
<dbReference type="Proteomes" id="UP001583193">
    <property type="component" value="Unassembled WGS sequence"/>
</dbReference>
<dbReference type="EMBL" id="JAVDPF010000010">
    <property type="protein sequence ID" value="KAL1879544.1"/>
    <property type="molecule type" value="Genomic_DNA"/>
</dbReference>
<organism evidence="2 3">
    <name type="scientific">Paecilomyces lecythidis</name>
    <dbReference type="NCBI Taxonomy" id="3004212"/>
    <lineage>
        <taxon>Eukaryota</taxon>
        <taxon>Fungi</taxon>
        <taxon>Dikarya</taxon>
        <taxon>Ascomycota</taxon>
        <taxon>Pezizomycotina</taxon>
        <taxon>Eurotiomycetes</taxon>
        <taxon>Eurotiomycetidae</taxon>
        <taxon>Eurotiales</taxon>
        <taxon>Thermoascaceae</taxon>
        <taxon>Paecilomyces</taxon>
    </lineage>
</organism>
<proteinExistence type="predicted"/>
<reference evidence="2 3" key="1">
    <citation type="journal article" date="2024" name="IMA Fungus">
        <title>IMA Genome - F19 : A genome assembly and annotation guide to empower mycologists, including annotated draft genome sequences of Ceratocystis pirilliformis, Diaporthe australafricana, Fusarium ophioides, Paecilomyces lecythidis, and Sporothrix stenoceras.</title>
        <authorList>
            <person name="Aylward J."/>
            <person name="Wilson A.M."/>
            <person name="Visagie C.M."/>
            <person name="Spraker J."/>
            <person name="Barnes I."/>
            <person name="Buitendag C."/>
            <person name="Ceriani C."/>
            <person name="Del Mar Angel L."/>
            <person name="du Plessis D."/>
            <person name="Fuchs T."/>
            <person name="Gasser K."/>
            <person name="Kramer D."/>
            <person name="Li W."/>
            <person name="Munsamy K."/>
            <person name="Piso A."/>
            <person name="Price J.L."/>
            <person name="Sonnekus B."/>
            <person name="Thomas C."/>
            <person name="van der Nest A."/>
            <person name="van Dijk A."/>
            <person name="van Heerden A."/>
            <person name="van Vuuren N."/>
            <person name="Yilmaz N."/>
            <person name="Duong T.A."/>
            <person name="van der Merwe N.A."/>
            <person name="Wingfield M.J."/>
            <person name="Wingfield B.D."/>
        </authorList>
    </citation>
    <scope>NUCLEOTIDE SEQUENCE [LARGE SCALE GENOMIC DNA]</scope>
    <source>
        <strain evidence="2 3">CMW 18167</strain>
    </source>
</reference>
<sequence>MTTTTTGQLQAPSISLDDLQAFHTRHFPGQGHPNPPNFSHDQTQLVESEYYEEEDDFLGYYPDGVKRTLTNEQIRIFRHSEIHAILRERQLEEEQRIQEEEDAAADRVVEDSKMHVTSDVTAQQSTNSSQMSKDQNKDTSAQKKPRQSIPQGDQGGLDYDDDSSYQAHMADDAATAAASRLAGRRIISYDD</sequence>
<evidence type="ECO:0000313" key="2">
    <source>
        <dbReference type="EMBL" id="KAL1879544.1"/>
    </source>
</evidence>
<gene>
    <name evidence="2" type="ORF">Plec18167_004001</name>
</gene>
<feature type="region of interest" description="Disordered" evidence="1">
    <location>
        <begin position="93"/>
        <end position="166"/>
    </location>
</feature>
<feature type="region of interest" description="Disordered" evidence="1">
    <location>
        <begin position="1"/>
        <end position="41"/>
    </location>
</feature>